<dbReference type="AlphaFoldDB" id="A0A192CB88"/>
<keyword evidence="1" id="KW-0472">Membrane</keyword>
<dbReference type="Proteomes" id="UP000183316">
    <property type="component" value="Chromosome"/>
</dbReference>
<sequence>MHHIIQKISFKNISFLNNYFIHFLNFLLLLHQRQNQAITLK</sequence>
<reference evidence="2 3" key="1">
    <citation type="submission" date="2016-03" db="EMBL/GenBank/DDBJ databases">
        <title>Genome Sequence and Comparative Pathogenic Determinants of Uropathogenic Escherichia coli O25b:H4, a Clinical Isolate from Saudi Arabia.</title>
        <authorList>
            <person name="Alyamani E.A.J."/>
            <person name="Khiyami M.A."/>
            <person name="Booq R.Y."/>
            <person name="Bahwerth F.S."/>
            <person name="Vaisvil B."/>
            <person name="Schmitt D.P."/>
            <person name="Kapatral V."/>
        </authorList>
    </citation>
    <scope>NUCLEOTIDE SEQUENCE [LARGE SCALE GENOMIC DNA]</scope>
    <source>
        <strain evidence="2 3">O25b:H4</strain>
    </source>
</reference>
<dbReference type="EMBL" id="CP015085">
    <property type="protein sequence ID" value="ANK02961.1"/>
    <property type="molecule type" value="Genomic_DNA"/>
</dbReference>
<protein>
    <submittedName>
        <fullName evidence="2">Uncharacterized protein</fullName>
    </submittedName>
</protein>
<evidence type="ECO:0000313" key="2">
    <source>
        <dbReference type="EMBL" id="ANK02961.1"/>
    </source>
</evidence>
<proteinExistence type="predicted"/>
<accession>A0A192CB88</accession>
<name>A0A192CB88_ECO25</name>
<organism evidence="2 3">
    <name type="scientific">Escherichia coli O25b:H4</name>
    <dbReference type="NCBI Taxonomy" id="941280"/>
    <lineage>
        <taxon>Bacteria</taxon>
        <taxon>Pseudomonadati</taxon>
        <taxon>Pseudomonadota</taxon>
        <taxon>Gammaproteobacteria</taxon>
        <taxon>Enterobacterales</taxon>
        <taxon>Enterobacteriaceae</taxon>
        <taxon>Escherichia</taxon>
    </lineage>
</organism>
<evidence type="ECO:0000256" key="1">
    <source>
        <dbReference type="SAM" id="Phobius"/>
    </source>
</evidence>
<feature type="transmembrane region" description="Helical" evidence="1">
    <location>
        <begin position="12"/>
        <end position="31"/>
    </location>
</feature>
<keyword evidence="1" id="KW-0812">Transmembrane</keyword>
<dbReference type="PATRIC" id="fig|941280.3.peg.1682"/>
<evidence type="ECO:0000313" key="3">
    <source>
        <dbReference type="Proteomes" id="UP000183316"/>
    </source>
</evidence>
<gene>
    <name evidence="2" type="ORF">WLH_01700</name>
</gene>
<keyword evidence="1" id="KW-1133">Transmembrane helix</keyword>